<proteinExistence type="predicted"/>
<dbReference type="Proteomes" id="UP000887565">
    <property type="component" value="Unplaced"/>
</dbReference>
<sequence length="219" mass="25468">HLWLVFICQSGNTSQDSGHYCRYYFCSVSIRASHWVPELPGYKMETITPVPAGTRLIEKLMRLSKLKSLSLDICLFHYTQLDDDLPYHGIMEDLYFVSLQNIHVDLRWPANHAAALKMMSSNSSLLGLDLYASQCPSLGSFDLILDQCPNLRSNKYWHAVQRKKLYKIYFFEHFSINYDGFCSDDIEKISQLRKLKFWINSLKCKKIPPSLEVKLEKDS</sequence>
<dbReference type="WBParaSite" id="nRc.2.0.1.t24627-RA">
    <property type="protein sequence ID" value="nRc.2.0.1.t24627-RA"/>
    <property type="gene ID" value="nRc.2.0.1.g24627"/>
</dbReference>
<name>A0A915JGB3_ROMCU</name>
<protein>
    <submittedName>
        <fullName evidence="2">Uncharacterized protein</fullName>
    </submittedName>
</protein>
<evidence type="ECO:0000313" key="2">
    <source>
        <dbReference type="WBParaSite" id="nRc.2.0.1.t24627-RA"/>
    </source>
</evidence>
<accession>A0A915JGB3</accession>
<reference evidence="2" key="1">
    <citation type="submission" date="2022-11" db="UniProtKB">
        <authorList>
            <consortium name="WormBaseParasite"/>
        </authorList>
    </citation>
    <scope>IDENTIFICATION</scope>
</reference>
<organism evidence="1 2">
    <name type="scientific">Romanomermis culicivorax</name>
    <name type="common">Nematode worm</name>
    <dbReference type="NCBI Taxonomy" id="13658"/>
    <lineage>
        <taxon>Eukaryota</taxon>
        <taxon>Metazoa</taxon>
        <taxon>Ecdysozoa</taxon>
        <taxon>Nematoda</taxon>
        <taxon>Enoplea</taxon>
        <taxon>Dorylaimia</taxon>
        <taxon>Mermithida</taxon>
        <taxon>Mermithoidea</taxon>
        <taxon>Mermithidae</taxon>
        <taxon>Romanomermis</taxon>
    </lineage>
</organism>
<keyword evidence="1" id="KW-1185">Reference proteome</keyword>
<dbReference type="AlphaFoldDB" id="A0A915JGB3"/>
<evidence type="ECO:0000313" key="1">
    <source>
        <dbReference type="Proteomes" id="UP000887565"/>
    </source>
</evidence>